<evidence type="ECO:0000259" key="1">
    <source>
        <dbReference type="Pfam" id="PF20232"/>
    </source>
</evidence>
<accession>A0A2V1H4M7</accession>
<evidence type="ECO:0000313" key="2">
    <source>
        <dbReference type="EMBL" id="PVZ72178.1"/>
    </source>
</evidence>
<dbReference type="RefSeq" id="WP_116685763.1">
    <property type="nucleotide sequence ID" value="NZ_CAWNYD010000001.1"/>
</dbReference>
<sequence>MRLEVVGSPKGIRLVSLSFEITNNAKIGIDDECEIILPPFGPLEGNDAKLLQINQNWFVESLSNDRLAINQSDQYLAQGQRVMLRQSDTLFIRGFHLKASLGQEISSVSSHLFHSIEDLSALCPDSERQEHESQLKQAKLIKAMEFALEQALVEFEPWRVEKNIKDRHKHPLGLGPNYWKEYHKYFDRMVAEQKIKQKFFSNFWESVEKNGGSL</sequence>
<organism evidence="2 3">
    <name type="scientific">Pelagibaculum spongiae</name>
    <dbReference type="NCBI Taxonomy" id="2080658"/>
    <lineage>
        <taxon>Bacteria</taxon>
        <taxon>Pseudomonadati</taxon>
        <taxon>Pseudomonadota</taxon>
        <taxon>Gammaproteobacteria</taxon>
        <taxon>Oceanospirillales</taxon>
        <taxon>Pelagibaculum</taxon>
    </lineage>
</organism>
<gene>
    <name evidence="2" type="ORF">DC094_03955</name>
</gene>
<dbReference type="Pfam" id="PF20232">
    <property type="entry name" value="T6SS_FHA_C"/>
    <property type="match status" value="1"/>
</dbReference>
<evidence type="ECO:0000313" key="3">
    <source>
        <dbReference type="Proteomes" id="UP000244906"/>
    </source>
</evidence>
<comment type="caution">
    <text evidence="2">The sequence shown here is derived from an EMBL/GenBank/DDBJ whole genome shotgun (WGS) entry which is preliminary data.</text>
</comment>
<reference evidence="2 3" key="1">
    <citation type="submission" date="2018-04" db="EMBL/GenBank/DDBJ databases">
        <title>Thalassorhabdus spongiae gen. nov., sp. nov., isolated from a marine sponge in South-West Iceland.</title>
        <authorList>
            <person name="Knobloch S."/>
            <person name="Daussin A."/>
            <person name="Johannsson R."/>
            <person name="Marteinsson V.T."/>
        </authorList>
    </citation>
    <scope>NUCLEOTIDE SEQUENCE [LARGE SCALE GENOMIC DNA]</scope>
    <source>
        <strain evidence="2 3">Hp12</strain>
    </source>
</reference>
<feature type="domain" description="Type VI secretion system FHA" evidence="1">
    <location>
        <begin position="137"/>
        <end position="206"/>
    </location>
</feature>
<dbReference type="EMBL" id="QDDL01000001">
    <property type="protein sequence ID" value="PVZ72178.1"/>
    <property type="molecule type" value="Genomic_DNA"/>
</dbReference>
<dbReference type="AlphaFoldDB" id="A0A2V1H4M7"/>
<protein>
    <recommendedName>
        <fullName evidence="1">Type VI secretion system FHA domain-containing protein</fullName>
    </recommendedName>
</protein>
<name>A0A2V1H4M7_9GAMM</name>
<proteinExistence type="predicted"/>
<keyword evidence="3" id="KW-1185">Reference proteome</keyword>
<dbReference type="Proteomes" id="UP000244906">
    <property type="component" value="Unassembled WGS sequence"/>
</dbReference>
<dbReference type="InterPro" id="IPR046883">
    <property type="entry name" value="T6SS_FHA_C"/>
</dbReference>